<accession>A0A2P5BZA4</accession>
<evidence type="ECO:0000313" key="3">
    <source>
        <dbReference type="Proteomes" id="UP000237000"/>
    </source>
</evidence>
<dbReference type="EMBL" id="JXTC01000436">
    <property type="protein sequence ID" value="PON54124.1"/>
    <property type="molecule type" value="Genomic_DNA"/>
</dbReference>
<reference evidence="3" key="1">
    <citation type="submission" date="2016-06" db="EMBL/GenBank/DDBJ databases">
        <title>Parallel loss of symbiosis genes in relatives of nitrogen-fixing non-legume Parasponia.</title>
        <authorList>
            <person name="Van Velzen R."/>
            <person name="Holmer R."/>
            <person name="Bu F."/>
            <person name="Rutten L."/>
            <person name="Van Zeijl A."/>
            <person name="Liu W."/>
            <person name="Santuari L."/>
            <person name="Cao Q."/>
            <person name="Sharma T."/>
            <person name="Shen D."/>
            <person name="Roswanjaya Y."/>
            <person name="Wardhani T."/>
            <person name="Kalhor M.S."/>
            <person name="Jansen J."/>
            <person name="Van den Hoogen J."/>
            <person name="Gungor B."/>
            <person name="Hartog M."/>
            <person name="Hontelez J."/>
            <person name="Verver J."/>
            <person name="Yang W.-C."/>
            <person name="Schijlen E."/>
            <person name="Repin R."/>
            <person name="Schilthuizen M."/>
            <person name="Schranz E."/>
            <person name="Heidstra R."/>
            <person name="Miyata K."/>
            <person name="Fedorova E."/>
            <person name="Kohlen W."/>
            <person name="Bisseling T."/>
            <person name="Smit S."/>
            <person name="Geurts R."/>
        </authorList>
    </citation>
    <scope>NUCLEOTIDE SEQUENCE [LARGE SCALE GENOMIC DNA]</scope>
    <source>
        <strain evidence="3">cv. RG33-2</strain>
    </source>
</reference>
<proteinExistence type="predicted"/>
<dbReference type="InterPro" id="IPR054296">
    <property type="entry name" value="DUF7032"/>
</dbReference>
<feature type="non-terminal residue" evidence="2">
    <location>
        <position position="1"/>
    </location>
</feature>
<dbReference type="Pfam" id="PF23005">
    <property type="entry name" value="DUF7032"/>
    <property type="match status" value="1"/>
</dbReference>
<dbReference type="Proteomes" id="UP000237000">
    <property type="component" value="Unassembled WGS sequence"/>
</dbReference>
<organism evidence="2 3">
    <name type="scientific">Trema orientale</name>
    <name type="common">Charcoal tree</name>
    <name type="synonym">Celtis orientalis</name>
    <dbReference type="NCBI Taxonomy" id="63057"/>
    <lineage>
        <taxon>Eukaryota</taxon>
        <taxon>Viridiplantae</taxon>
        <taxon>Streptophyta</taxon>
        <taxon>Embryophyta</taxon>
        <taxon>Tracheophyta</taxon>
        <taxon>Spermatophyta</taxon>
        <taxon>Magnoliopsida</taxon>
        <taxon>eudicotyledons</taxon>
        <taxon>Gunneridae</taxon>
        <taxon>Pentapetalae</taxon>
        <taxon>rosids</taxon>
        <taxon>fabids</taxon>
        <taxon>Rosales</taxon>
        <taxon>Cannabaceae</taxon>
        <taxon>Trema</taxon>
    </lineage>
</organism>
<protein>
    <recommendedName>
        <fullName evidence="1">DUF7032 domain-containing protein</fullName>
    </recommendedName>
</protein>
<dbReference type="InParanoid" id="A0A2P5BZA4"/>
<feature type="domain" description="DUF7032" evidence="1">
    <location>
        <begin position="9"/>
        <end position="58"/>
    </location>
</feature>
<dbReference type="OrthoDB" id="7537227at2759"/>
<evidence type="ECO:0000313" key="2">
    <source>
        <dbReference type="EMBL" id="PON54124.1"/>
    </source>
</evidence>
<sequence>KIVIRARNQINGLILSTMVTVIESYDLAPCFVDLSYRGKLLMQSDLDVIYAKLDTNSRTNC</sequence>
<comment type="caution">
    <text evidence="2">The sequence shown here is derived from an EMBL/GenBank/DDBJ whole genome shotgun (WGS) entry which is preliminary data.</text>
</comment>
<dbReference type="AlphaFoldDB" id="A0A2P5BZA4"/>
<name>A0A2P5BZA4_TREOI</name>
<evidence type="ECO:0000259" key="1">
    <source>
        <dbReference type="Pfam" id="PF23005"/>
    </source>
</evidence>
<keyword evidence="3" id="KW-1185">Reference proteome</keyword>
<gene>
    <name evidence="2" type="ORF">TorRG33x02_303610</name>
</gene>